<evidence type="ECO:0000256" key="6">
    <source>
        <dbReference type="ARBA" id="ARBA00023121"/>
    </source>
</evidence>
<keyword evidence="6 8" id="KW-0446">Lipid-binding</keyword>
<dbReference type="GO" id="GO:0006275">
    <property type="term" value="P:regulation of DNA replication"/>
    <property type="evidence" value="ECO:0007669"/>
    <property type="project" value="UniProtKB-UniRule"/>
</dbReference>
<dbReference type="PANTHER" id="PTHR30050:SF2">
    <property type="entry name" value="CHROMOSOMAL REPLICATION INITIATOR PROTEIN DNAA"/>
    <property type="match status" value="1"/>
</dbReference>
<dbReference type="PROSITE" id="PS01008">
    <property type="entry name" value="DNAA"/>
    <property type="match status" value="1"/>
</dbReference>
<dbReference type="InterPro" id="IPR024633">
    <property type="entry name" value="DnaA_N_dom"/>
</dbReference>
<dbReference type="HAMAP" id="MF_00377">
    <property type="entry name" value="DnaA_bact"/>
    <property type="match status" value="1"/>
</dbReference>
<dbReference type="HOGENOM" id="CLU_026910_3_2_0"/>
<reference evidence="15" key="1">
    <citation type="submission" date="2014-11" db="EMBL/GenBank/DDBJ databases">
        <authorList>
            <person name="Wibberg D."/>
        </authorList>
    </citation>
    <scope>NUCLEOTIDE SEQUENCE [LARGE SCALE GENOMIC DNA]</scope>
    <source>
        <strain evidence="15">L3</strain>
    </source>
</reference>
<dbReference type="Gene3D" id="1.10.1750.10">
    <property type="match status" value="1"/>
</dbReference>
<proteinExistence type="inferred from homology"/>
<evidence type="ECO:0000256" key="8">
    <source>
        <dbReference type="HAMAP-Rule" id="MF_00377"/>
    </source>
</evidence>
<evidence type="ECO:0000256" key="5">
    <source>
        <dbReference type="ARBA" id="ARBA00022840"/>
    </source>
</evidence>
<comment type="subcellular location">
    <subcellularLocation>
        <location evidence="8">Cytoplasm</location>
    </subcellularLocation>
</comment>
<keyword evidence="7 8" id="KW-0238">DNA-binding</keyword>
<comment type="function">
    <text evidence="8 10">Plays an essential role in the initiation and regulation of chromosomal replication. ATP-DnaA binds to the origin of replication (oriC) to initiate formation of the DNA replication initiation complex once per cell cycle. Binds the DnaA box (a 9 base pair repeat at the origin) and separates the double-stranded (ds)DNA. Forms a right-handed helical filament on oriC DNA; dsDNA binds to the exterior of the filament while single-stranded (ss)DNA is stabiized in the filament's interior. The ATP-DnaA-oriC complex binds and stabilizes one strand of the AT-rich DNA unwinding element (DUE), permitting loading of DNA polymerase. After initiation quickly degrades to an ADP-DnaA complex that is not apt for DNA replication. Binds acidic phospholipids.</text>
</comment>
<dbReference type="Pfam" id="PF00308">
    <property type="entry name" value="Bac_DnaA"/>
    <property type="match status" value="1"/>
</dbReference>
<dbReference type="PRINTS" id="PR00051">
    <property type="entry name" value="DNAA"/>
</dbReference>
<comment type="domain">
    <text evidence="8">Domain I is involved in oligomerization and binding regulators, domain II is flexibile and of varying length in different bacteria, domain III forms the AAA+ region, while domain IV binds dsDNA.</text>
</comment>
<dbReference type="NCBIfam" id="TIGR00362">
    <property type="entry name" value="DnaA"/>
    <property type="match status" value="1"/>
</dbReference>
<keyword evidence="2 8" id="KW-0963">Cytoplasm</keyword>
<evidence type="ECO:0000259" key="13">
    <source>
        <dbReference type="SMART" id="SM00760"/>
    </source>
</evidence>
<comment type="caution">
    <text evidence="8">Lacks conserved residue(s) required for the propagation of feature annotation.</text>
</comment>
<feature type="binding site" evidence="8">
    <location>
        <position position="146"/>
    </location>
    <ligand>
        <name>ATP</name>
        <dbReference type="ChEBI" id="CHEBI:30616"/>
    </ligand>
</feature>
<dbReference type="SMART" id="SM00382">
    <property type="entry name" value="AAA"/>
    <property type="match status" value="1"/>
</dbReference>
<evidence type="ECO:0000256" key="2">
    <source>
        <dbReference type="ARBA" id="ARBA00022490"/>
    </source>
</evidence>
<dbReference type="AlphaFoldDB" id="A0A0C7NV79"/>
<dbReference type="RefSeq" id="WP_045086981.1">
    <property type="nucleotide sequence ID" value="NZ_LN824141.1"/>
</dbReference>
<dbReference type="STRING" id="1006576.DTL3_0001"/>
<dbReference type="InterPro" id="IPR018312">
    <property type="entry name" value="Chromosome_initiator_DnaA_CS"/>
</dbReference>
<dbReference type="Gene3D" id="3.40.50.300">
    <property type="entry name" value="P-loop containing nucleotide triphosphate hydrolases"/>
    <property type="match status" value="1"/>
</dbReference>
<evidence type="ECO:0000256" key="9">
    <source>
        <dbReference type="NCBIfam" id="TIGR00362"/>
    </source>
</evidence>
<feature type="binding site" evidence="8">
    <location>
        <position position="145"/>
    </location>
    <ligand>
        <name>ATP</name>
        <dbReference type="ChEBI" id="CHEBI:30616"/>
    </ligand>
</feature>
<evidence type="ECO:0000256" key="4">
    <source>
        <dbReference type="ARBA" id="ARBA00022741"/>
    </source>
</evidence>
<feature type="region of interest" description="Domain IV, binds dsDNA" evidence="8">
    <location>
        <begin position="317"/>
        <end position="454"/>
    </location>
</feature>
<feature type="domain" description="Chromosomal replication initiator DnaA C-terminal" evidence="13">
    <location>
        <begin position="355"/>
        <end position="423"/>
    </location>
</feature>
<evidence type="ECO:0000256" key="11">
    <source>
        <dbReference type="RuleBase" id="RU004227"/>
    </source>
</evidence>
<dbReference type="GO" id="GO:0003688">
    <property type="term" value="F:DNA replication origin binding"/>
    <property type="evidence" value="ECO:0007669"/>
    <property type="project" value="UniProtKB-UniRule"/>
</dbReference>
<dbReference type="GO" id="GO:0008289">
    <property type="term" value="F:lipid binding"/>
    <property type="evidence" value="ECO:0007669"/>
    <property type="project" value="UniProtKB-KW"/>
</dbReference>
<evidence type="ECO:0000259" key="12">
    <source>
        <dbReference type="SMART" id="SM00382"/>
    </source>
</evidence>
<dbReference type="SMART" id="SM00760">
    <property type="entry name" value="Bac_DnaA_C"/>
    <property type="match status" value="1"/>
</dbReference>
<dbReference type="KEGG" id="dtn:DTL3_0001"/>
<feature type="domain" description="AAA+ ATPase" evidence="12">
    <location>
        <begin position="132"/>
        <end position="261"/>
    </location>
</feature>
<dbReference type="InterPro" id="IPR038454">
    <property type="entry name" value="DnaA_N_sf"/>
</dbReference>
<dbReference type="FunFam" id="3.40.50.300:FF:000668">
    <property type="entry name" value="Chromosomal replication initiator protein DnaA"/>
    <property type="match status" value="1"/>
</dbReference>
<dbReference type="CDD" id="cd00009">
    <property type="entry name" value="AAA"/>
    <property type="match status" value="1"/>
</dbReference>
<dbReference type="InterPro" id="IPR001957">
    <property type="entry name" value="Chromosome_initiator_DnaA"/>
</dbReference>
<dbReference type="InterPro" id="IPR020591">
    <property type="entry name" value="Chromosome_initiator_DnaA-like"/>
</dbReference>
<organism evidence="14 15">
    <name type="scientific">Defluviitoga tunisiensis</name>
    <dbReference type="NCBI Taxonomy" id="1006576"/>
    <lineage>
        <taxon>Bacteria</taxon>
        <taxon>Thermotogati</taxon>
        <taxon>Thermotogota</taxon>
        <taxon>Thermotogae</taxon>
        <taxon>Petrotogales</taxon>
        <taxon>Petrotogaceae</taxon>
        <taxon>Defluviitoga</taxon>
    </lineage>
</organism>
<feature type="binding site" evidence="8">
    <location>
        <position position="143"/>
    </location>
    <ligand>
        <name>ATP</name>
        <dbReference type="ChEBI" id="CHEBI:30616"/>
    </ligand>
</feature>
<dbReference type="PANTHER" id="PTHR30050">
    <property type="entry name" value="CHROMOSOMAL REPLICATION INITIATOR PROTEIN DNAA"/>
    <property type="match status" value="1"/>
</dbReference>
<dbReference type="GO" id="GO:0006270">
    <property type="term" value="P:DNA replication initiation"/>
    <property type="evidence" value="ECO:0007669"/>
    <property type="project" value="UniProtKB-UniRule"/>
</dbReference>
<evidence type="ECO:0000313" key="14">
    <source>
        <dbReference type="EMBL" id="CEP77338.1"/>
    </source>
</evidence>
<evidence type="ECO:0000256" key="7">
    <source>
        <dbReference type="ARBA" id="ARBA00023125"/>
    </source>
</evidence>
<gene>
    <name evidence="8 14" type="primary">dnaA</name>
    <name evidence="14" type="ORF">DTL3_0001</name>
</gene>
<dbReference type="Proteomes" id="UP000032809">
    <property type="component" value="Chromosome I"/>
</dbReference>
<dbReference type="CDD" id="cd06571">
    <property type="entry name" value="Bac_DnaA_C"/>
    <property type="match status" value="1"/>
</dbReference>
<dbReference type="InterPro" id="IPR013317">
    <property type="entry name" value="DnaA_dom"/>
</dbReference>
<dbReference type="OrthoDB" id="9807019at2"/>
<evidence type="ECO:0000313" key="15">
    <source>
        <dbReference type="Proteomes" id="UP000032809"/>
    </source>
</evidence>
<dbReference type="SUPFAM" id="SSF52540">
    <property type="entry name" value="P-loop containing nucleoside triphosphate hydrolases"/>
    <property type="match status" value="1"/>
</dbReference>
<keyword evidence="4 8" id="KW-0547">Nucleotide-binding</keyword>
<dbReference type="PATRIC" id="fig|1006576.9.peg.1"/>
<comment type="subunit">
    <text evidence="8">Oligomerizes as a right-handed, spiral filament on DNA at oriC.</text>
</comment>
<comment type="similarity">
    <text evidence="1 8 11">Belongs to the DnaA family.</text>
</comment>
<dbReference type="InterPro" id="IPR013159">
    <property type="entry name" value="DnaA_C"/>
</dbReference>
<feature type="region of interest" description="Domain I, interacts with DnaA modulators" evidence="8">
    <location>
        <begin position="1"/>
        <end position="82"/>
    </location>
</feature>
<feature type="region of interest" description="Domain III, AAA+ region" evidence="8">
    <location>
        <begin position="100"/>
        <end position="316"/>
    </location>
</feature>
<evidence type="ECO:0000256" key="10">
    <source>
        <dbReference type="RuleBase" id="RU000577"/>
    </source>
</evidence>
<dbReference type="GO" id="GO:0005886">
    <property type="term" value="C:plasma membrane"/>
    <property type="evidence" value="ECO:0007669"/>
    <property type="project" value="TreeGrafter"/>
</dbReference>
<dbReference type="EMBL" id="LN824141">
    <property type="protein sequence ID" value="CEP77338.1"/>
    <property type="molecule type" value="Genomic_DNA"/>
</dbReference>
<keyword evidence="15" id="KW-1185">Reference proteome</keyword>
<evidence type="ECO:0000256" key="3">
    <source>
        <dbReference type="ARBA" id="ARBA00022705"/>
    </source>
</evidence>
<keyword evidence="5 8" id="KW-0067">ATP-binding</keyword>
<dbReference type="Pfam" id="PF11638">
    <property type="entry name" value="DnaA_N"/>
    <property type="match status" value="1"/>
</dbReference>
<dbReference type="InterPro" id="IPR010921">
    <property type="entry name" value="Trp_repressor/repl_initiator"/>
</dbReference>
<protein>
    <recommendedName>
        <fullName evidence="8 9">Chromosomal replication initiator protein DnaA</fullName>
    </recommendedName>
</protein>
<dbReference type="GO" id="GO:0005524">
    <property type="term" value="F:ATP binding"/>
    <property type="evidence" value="ECO:0007669"/>
    <property type="project" value="UniProtKB-UniRule"/>
</dbReference>
<dbReference type="GO" id="GO:0005737">
    <property type="term" value="C:cytoplasm"/>
    <property type="evidence" value="ECO:0007669"/>
    <property type="project" value="UniProtKB-SubCell"/>
</dbReference>
<feature type="binding site" evidence="8">
    <location>
        <position position="147"/>
    </location>
    <ligand>
        <name>ATP</name>
        <dbReference type="ChEBI" id="CHEBI:30616"/>
    </ligand>
</feature>
<dbReference type="Pfam" id="PF08299">
    <property type="entry name" value="Bac_DnaA_C"/>
    <property type="match status" value="1"/>
</dbReference>
<keyword evidence="3 8" id="KW-0235">DNA replication</keyword>
<dbReference type="Gene3D" id="1.10.8.60">
    <property type="match status" value="1"/>
</dbReference>
<dbReference type="InterPro" id="IPR003593">
    <property type="entry name" value="AAA+_ATPase"/>
</dbReference>
<sequence>MDKDELLEKLRANLSRDTWNNWLTSAEILEINDKKIIMGLRNIFIKETVEKRFGTIIQDTLSNILGKKVSVEFREIPITRESKNSVTGPIIKNRPLKLSEFNPEFTFESFVVGESNRMAYYSALEVSKNPGKFNPLFIYGDVGLGKTHLLHAIANYVLDHSPDMKIKYVTAEDFMNEMMDGIRSSGMDKFREKFRKNVDFLLIDDVQFLIGKNTVQTELFHTFNTLFNSQKQIVICSDRTPEDLSTFHPRLISRFEMGLVTDIQAPDKATKYLIAKKMAEMISFQLNDDVAYYLAEHIDQNLRRLRGAIMNLVLQSQISGKEVDLDFAKKTVDSMIKMNANKMKFHSKEVIDSIKEDSVINAVALELNLDRKEIFSNSRKKDIALARQLIAYIFKTNFKMKTKDIAEKLDKNHSTIIHSIKKIEQSLLMGNEVIKESLNNIYIKLEEEKVSMNI</sequence>
<dbReference type="Gene3D" id="3.30.300.180">
    <property type="match status" value="1"/>
</dbReference>
<accession>A0A0C7NV79</accession>
<dbReference type="InterPro" id="IPR027417">
    <property type="entry name" value="P-loop_NTPase"/>
</dbReference>
<evidence type="ECO:0000256" key="1">
    <source>
        <dbReference type="ARBA" id="ARBA00006583"/>
    </source>
</evidence>
<name>A0A0C7NV79_DEFTU</name>
<dbReference type="SUPFAM" id="SSF48295">
    <property type="entry name" value="TrpR-like"/>
    <property type="match status" value="1"/>
</dbReference>